<dbReference type="AlphaFoldDB" id="A0A8S1NI13"/>
<proteinExistence type="predicted"/>
<dbReference type="Proteomes" id="UP000692954">
    <property type="component" value="Unassembled WGS sequence"/>
</dbReference>
<keyword evidence="2" id="KW-1185">Reference proteome</keyword>
<accession>A0A8S1NI13</accession>
<evidence type="ECO:0000313" key="1">
    <source>
        <dbReference type="EMBL" id="CAD8092767.1"/>
    </source>
</evidence>
<dbReference type="EMBL" id="CAJJDN010000059">
    <property type="protein sequence ID" value="CAD8092767.1"/>
    <property type="molecule type" value="Genomic_DNA"/>
</dbReference>
<evidence type="ECO:0000313" key="2">
    <source>
        <dbReference type="Proteomes" id="UP000692954"/>
    </source>
</evidence>
<protein>
    <submittedName>
        <fullName evidence="1">Uncharacterized protein</fullName>
    </submittedName>
</protein>
<name>A0A8S1NI13_9CILI</name>
<reference evidence="1" key="1">
    <citation type="submission" date="2021-01" db="EMBL/GenBank/DDBJ databases">
        <authorList>
            <consortium name="Genoscope - CEA"/>
            <person name="William W."/>
        </authorList>
    </citation>
    <scope>NUCLEOTIDE SEQUENCE</scope>
</reference>
<organism evidence="1 2">
    <name type="scientific">Paramecium sonneborni</name>
    <dbReference type="NCBI Taxonomy" id="65129"/>
    <lineage>
        <taxon>Eukaryota</taxon>
        <taxon>Sar</taxon>
        <taxon>Alveolata</taxon>
        <taxon>Ciliophora</taxon>
        <taxon>Intramacronucleata</taxon>
        <taxon>Oligohymenophorea</taxon>
        <taxon>Peniculida</taxon>
        <taxon>Parameciidae</taxon>
        <taxon>Paramecium</taxon>
    </lineage>
</organism>
<comment type="caution">
    <text evidence="1">The sequence shown here is derived from an EMBL/GenBank/DDBJ whole genome shotgun (WGS) entry which is preliminary data.</text>
</comment>
<gene>
    <name evidence="1" type="ORF">PSON_ATCC_30995.1.T0590239</name>
</gene>
<sequence length="170" mass="20789">MFFQSLKLLPVILLTFQYFKEKEQSYFKYPTFQLLIFDILPIGLIRKYDEYYYTNLLSIYVYHFTTEIIGILEINEQEQQLVQKRILTIMLNILIIQFYNQQWKQYGLSNQYQQKFSCCDLNQIGNQYFTSQYLCLNLFKLLFNIMKEGKGRIVEYNIKKQKKQNQREKI</sequence>